<evidence type="ECO:0000313" key="2">
    <source>
        <dbReference type="EMBL" id="REH28468.1"/>
    </source>
</evidence>
<dbReference type="SUPFAM" id="SSF46785">
    <property type="entry name" value="Winged helix' DNA-binding domain"/>
    <property type="match status" value="1"/>
</dbReference>
<proteinExistence type="predicted"/>
<dbReference type="RefSeq" id="WP_246016263.1">
    <property type="nucleotide sequence ID" value="NZ_CP144375.1"/>
</dbReference>
<keyword evidence="3" id="KW-1185">Reference proteome</keyword>
<dbReference type="InterPro" id="IPR036388">
    <property type="entry name" value="WH-like_DNA-bd_sf"/>
</dbReference>
<reference evidence="2 3" key="1">
    <citation type="submission" date="2018-08" db="EMBL/GenBank/DDBJ databases">
        <title>Genomic Encyclopedia of Archaeal and Bacterial Type Strains, Phase II (KMG-II): from individual species to whole genera.</title>
        <authorList>
            <person name="Goeker M."/>
        </authorList>
    </citation>
    <scope>NUCLEOTIDE SEQUENCE [LARGE SCALE GENOMIC DNA]</scope>
    <source>
        <strain evidence="2 3">DSM 45791</strain>
    </source>
</reference>
<evidence type="ECO:0000259" key="1">
    <source>
        <dbReference type="Pfam" id="PF03551"/>
    </source>
</evidence>
<dbReference type="PANTHER" id="PTHR43252">
    <property type="entry name" value="TRANSCRIPTIONAL REGULATOR YQJI"/>
    <property type="match status" value="1"/>
</dbReference>
<protein>
    <submittedName>
        <fullName evidence="2">DNA-binding PadR family transcriptional regulator</fullName>
    </submittedName>
</protein>
<accession>A0A3E0GVY8</accession>
<feature type="domain" description="Transcription regulator PadR N-terminal" evidence="1">
    <location>
        <begin position="13"/>
        <end position="88"/>
    </location>
</feature>
<organism evidence="2 3">
    <name type="scientific">Kutzneria buriramensis</name>
    <dbReference type="NCBI Taxonomy" id="1045776"/>
    <lineage>
        <taxon>Bacteria</taxon>
        <taxon>Bacillati</taxon>
        <taxon>Actinomycetota</taxon>
        <taxon>Actinomycetes</taxon>
        <taxon>Pseudonocardiales</taxon>
        <taxon>Pseudonocardiaceae</taxon>
        <taxon>Kutzneria</taxon>
    </lineage>
</organism>
<dbReference type="InterPro" id="IPR005149">
    <property type="entry name" value="Tscrpt_reg_PadR_N"/>
</dbReference>
<sequence length="189" mass="21510">MARRSRNTLALAVLGLLMEGVKHPYEMAQTLRERNKGTSFKITTGSLYDVVEGLERDGWISAVETVREGNRPERTVYAYTELGLAEFQKWIDELIRVPVNEFPKFVAAVSYVGVLGVEGAVDALTERAERMSKAIEETDEQLKPVHVPRLFMLEVEYAQAMRRAEVEWLRRTAEEMTTGAITWPEPGEY</sequence>
<gene>
    <name evidence="2" type="ORF">BCF44_12748</name>
</gene>
<dbReference type="PANTHER" id="PTHR43252:SF2">
    <property type="entry name" value="TRANSCRIPTION REGULATOR, PADR-LIKE FAMILY"/>
    <property type="match status" value="1"/>
</dbReference>
<evidence type="ECO:0000313" key="3">
    <source>
        <dbReference type="Proteomes" id="UP000256269"/>
    </source>
</evidence>
<name>A0A3E0GVY8_9PSEU</name>
<dbReference type="InterPro" id="IPR036390">
    <property type="entry name" value="WH_DNA-bd_sf"/>
</dbReference>
<keyword evidence="2" id="KW-0238">DNA-binding</keyword>
<dbReference type="EMBL" id="QUNO01000027">
    <property type="protein sequence ID" value="REH28468.1"/>
    <property type="molecule type" value="Genomic_DNA"/>
</dbReference>
<dbReference type="Pfam" id="PF03551">
    <property type="entry name" value="PadR"/>
    <property type="match status" value="1"/>
</dbReference>
<dbReference type="AlphaFoldDB" id="A0A3E0GVY8"/>
<comment type="caution">
    <text evidence="2">The sequence shown here is derived from an EMBL/GenBank/DDBJ whole genome shotgun (WGS) entry which is preliminary data.</text>
</comment>
<dbReference type="Proteomes" id="UP000256269">
    <property type="component" value="Unassembled WGS sequence"/>
</dbReference>
<dbReference type="Gene3D" id="1.10.10.10">
    <property type="entry name" value="Winged helix-like DNA-binding domain superfamily/Winged helix DNA-binding domain"/>
    <property type="match status" value="1"/>
</dbReference>
<dbReference type="GO" id="GO:0003677">
    <property type="term" value="F:DNA binding"/>
    <property type="evidence" value="ECO:0007669"/>
    <property type="project" value="UniProtKB-KW"/>
</dbReference>